<dbReference type="GO" id="GO:0006260">
    <property type="term" value="P:DNA replication"/>
    <property type="evidence" value="ECO:0007669"/>
    <property type="project" value="InterPro"/>
</dbReference>
<keyword evidence="1" id="KW-0548">Nucleotidyltransferase</keyword>
<evidence type="ECO:0000313" key="1">
    <source>
        <dbReference type="EMBL" id="APU00503.1"/>
    </source>
</evidence>
<sequence>MFADFLFAERAMMHLPKFKRKKGKFNSRCPICGDSQTDMNKARFWMYEKKGDWQVHCFNCGYHSNLGGYLKDREEELYREWLLERRKENNVFKPQVKTIAETFTKKMPVIEKLNYCTKLDTLPENHPIVKYVANRKIPKSAYSRLWFTKEWQKLVNSISPETYTRERSECRLVIPIFDENGDIQSFQGRALCVSPNKYITIKAHEDASKIYGMDTIDGNRMVWLMEGPLDSLFIQNAGAITGGSLALNEVPWKSTRVWVLDNEPFHPDTCKRLSRLIDSGERVVMWDKCPWPSKDINDMIIKDGATPEEIEKYFKDNTVSGLQAKLRFGKWKRA</sequence>
<dbReference type="Gene3D" id="3.90.580.10">
    <property type="entry name" value="Zinc finger, CHC2-type domain"/>
    <property type="match status" value="1"/>
</dbReference>
<dbReference type="GO" id="GO:0016787">
    <property type="term" value="F:hydrolase activity"/>
    <property type="evidence" value="ECO:0007669"/>
    <property type="project" value="UniProtKB-KW"/>
</dbReference>
<dbReference type="GO" id="GO:0016779">
    <property type="term" value="F:nucleotidyltransferase activity"/>
    <property type="evidence" value="ECO:0007669"/>
    <property type="project" value="UniProtKB-KW"/>
</dbReference>
<dbReference type="GO" id="GO:0003677">
    <property type="term" value="F:DNA binding"/>
    <property type="evidence" value="ECO:0007669"/>
    <property type="project" value="InterPro"/>
</dbReference>
<keyword evidence="1" id="KW-0378">Hydrolase</keyword>
<dbReference type="HAMAP" id="MF_04157">
    <property type="entry name" value="PRIMASE_T4"/>
    <property type="match status" value="1"/>
</dbReference>
<dbReference type="SUPFAM" id="SSF56731">
    <property type="entry name" value="DNA primase core"/>
    <property type="match status" value="1"/>
</dbReference>
<protein>
    <submittedName>
        <fullName evidence="1">DNA primase</fullName>
        <ecNumber evidence="1">2.7.7.-</ecNumber>
        <ecNumber evidence="1">3.6.1.-</ecNumber>
    </submittedName>
</protein>
<dbReference type="InterPro" id="IPR046392">
    <property type="entry name" value="PRIMASE_T4"/>
</dbReference>
<proteinExistence type="inferred from homology"/>
<accession>A0A219Y9X5</accession>
<dbReference type="InterPro" id="IPR036977">
    <property type="entry name" value="DNA_primase_Znf_CHC2"/>
</dbReference>
<name>A0A219Y9X5_9CAUD</name>
<dbReference type="GO" id="GO:0008270">
    <property type="term" value="F:zinc ion binding"/>
    <property type="evidence" value="ECO:0007669"/>
    <property type="project" value="InterPro"/>
</dbReference>
<keyword evidence="1" id="KW-0808">Transferase</keyword>
<dbReference type="EC" id="2.7.7.-" evidence="1"/>
<dbReference type="EC" id="3.6.1.-" evidence="1"/>
<evidence type="ECO:0000313" key="2">
    <source>
        <dbReference type="Proteomes" id="UP000222894"/>
    </source>
</evidence>
<organism evidence="1 2">
    <name type="scientific">Aeromonas phage 44RR2.8t.2</name>
    <dbReference type="NCBI Taxonomy" id="1932900"/>
    <lineage>
        <taxon>Viruses</taxon>
        <taxon>Duplodnaviria</taxon>
        <taxon>Heunggongvirae</taxon>
        <taxon>Uroviricota</taxon>
        <taxon>Caudoviricetes</taxon>
        <taxon>Pantevenvirales</taxon>
        <taxon>Straboviridae</taxon>
        <taxon>Biquartavirus</taxon>
        <taxon>Biquartavirus 44RR2</taxon>
    </lineage>
</organism>
<dbReference type="EMBL" id="KY290948">
    <property type="protein sequence ID" value="APU00503.1"/>
    <property type="molecule type" value="Genomic_DNA"/>
</dbReference>
<dbReference type="Proteomes" id="UP000222894">
    <property type="component" value="Genome"/>
</dbReference>
<reference evidence="1 2" key="1">
    <citation type="journal article" date="2017" name="Sci. Rep.">
        <title>Characterization and diversity of phages infecting Aeromonas salmonicida subsp. salmonicida.</title>
        <authorList>
            <person name="Vincent A.T."/>
            <person name="Paquet V.E."/>
            <person name="Bernatchez A."/>
            <person name="Tremblay D.M."/>
            <person name="Moineau S."/>
            <person name="Charette S.J."/>
        </authorList>
    </citation>
    <scope>NUCLEOTIDE SEQUENCE [LARGE SCALE GENOMIC DNA]</scope>
</reference>